<dbReference type="EMBL" id="AP012051">
    <property type="protein sequence ID" value="BAL80572.1"/>
    <property type="molecule type" value="Genomic_DNA"/>
</dbReference>
<dbReference type="GO" id="GO:0005886">
    <property type="term" value="C:plasma membrane"/>
    <property type="evidence" value="ECO:0007669"/>
    <property type="project" value="UniProtKB-SubCell"/>
</dbReference>
<feature type="transmembrane region" description="Helical" evidence="16">
    <location>
        <begin position="390"/>
        <end position="416"/>
    </location>
</feature>
<keyword evidence="7 16" id="KW-1133">Transmembrane helix</keyword>
<evidence type="ECO:0000256" key="4">
    <source>
        <dbReference type="ARBA" id="ARBA00022496"/>
    </source>
</evidence>
<keyword evidence="3" id="KW-1003">Cell membrane</keyword>
<evidence type="ECO:0000256" key="12">
    <source>
        <dbReference type="ARBA" id="ARBA00031200"/>
    </source>
</evidence>
<evidence type="ECO:0000256" key="13">
    <source>
        <dbReference type="NCBIfam" id="TIGR00437"/>
    </source>
</evidence>
<keyword evidence="11 16" id="KW-0472">Membrane</keyword>
<keyword evidence="6 14" id="KW-0547">Nucleotide-binding</keyword>
<dbReference type="PANTHER" id="PTHR43185:SF1">
    <property type="entry name" value="FE(2+) TRANSPORTER FEOB"/>
    <property type="match status" value="1"/>
</dbReference>
<feature type="transmembrane region" description="Helical" evidence="16">
    <location>
        <begin position="520"/>
        <end position="541"/>
    </location>
</feature>
<evidence type="ECO:0000256" key="16">
    <source>
        <dbReference type="RuleBase" id="RU362098"/>
    </source>
</evidence>
<dbReference type="GO" id="GO:0005525">
    <property type="term" value="F:GTP binding"/>
    <property type="evidence" value="ECO:0007669"/>
    <property type="project" value="UniProtKB-KW"/>
</dbReference>
<dbReference type="InterPro" id="IPR050860">
    <property type="entry name" value="FeoB_GTPase"/>
</dbReference>
<feature type="transmembrane region" description="Helical" evidence="16">
    <location>
        <begin position="289"/>
        <end position="308"/>
    </location>
</feature>
<dbReference type="InterPro" id="IPR006073">
    <property type="entry name" value="GTP-bd"/>
</dbReference>
<evidence type="ECO:0000256" key="11">
    <source>
        <dbReference type="ARBA" id="ARBA00023136"/>
    </source>
</evidence>
<dbReference type="NCBIfam" id="TIGR00437">
    <property type="entry name" value="feoB"/>
    <property type="match status" value="1"/>
</dbReference>
<feature type="domain" description="FeoB-type G" evidence="17">
    <location>
        <begin position="11"/>
        <end position="172"/>
    </location>
</feature>
<dbReference type="PROSITE" id="PS51711">
    <property type="entry name" value="G_FEOB"/>
    <property type="match status" value="1"/>
</dbReference>
<protein>
    <recommendedName>
        <fullName evidence="12 13">Ferrous iron transport protein B</fullName>
    </recommendedName>
</protein>
<dbReference type="InterPro" id="IPR003373">
    <property type="entry name" value="Fe2_transport_prot-B"/>
</dbReference>
<keyword evidence="15" id="KW-0460">Magnesium</keyword>
<dbReference type="PANTHER" id="PTHR43185">
    <property type="entry name" value="FERROUS IRON TRANSPORT PROTEIN B"/>
    <property type="match status" value="1"/>
</dbReference>
<comment type="similarity">
    <text evidence="16">Belongs to the TRAFAC class TrmE-Era-EngA-EngB-Septin-like GTPase superfamily. FeoB GTPase (TC 9.A.8) family.</text>
</comment>
<keyword evidence="4 16" id="KW-0410">Iron transport</keyword>
<dbReference type="InterPro" id="IPR027417">
    <property type="entry name" value="P-loop_NTPase"/>
</dbReference>
<dbReference type="InterPro" id="IPR030389">
    <property type="entry name" value="G_FEOB_dom"/>
</dbReference>
<feature type="binding site" evidence="15">
    <location>
        <position position="30"/>
    </location>
    <ligand>
        <name>Mg(2+)</name>
        <dbReference type="ChEBI" id="CHEBI:18420"/>
        <label>2</label>
    </ligand>
</feature>
<feature type="binding site" evidence="14">
    <location>
        <begin position="18"/>
        <end position="25"/>
    </location>
    <ligand>
        <name>GTP</name>
        <dbReference type="ChEBI" id="CHEBI:37565"/>
        <label>1</label>
    </ligand>
</feature>
<keyword evidence="9" id="KW-0406">Ion transport</keyword>
<keyword evidence="15" id="KW-0479">Metal-binding</keyword>
<evidence type="ECO:0000256" key="7">
    <source>
        <dbReference type="ARBA" id="ARBA00022989"/>
    </source>
</evidence>
<feature type="transmembrane region" description="Helical" evidence="16">
    <location>
        <begin position="645"/>
        <end position="667"/>
    </location>
</feature>
<dbReference type="Pfam" id="PF07664">
    <property type="entry name" value="FeoB_C"/>
    <property type="match status" value="1"/>
</dbReference>
<dbReference type="KEGG" id="cex:CSE_04460"/>
<accession>A0A7U6JGP6</accession>
<dbReference type="Gene3D" id="3.40.50.300">
    <property type="entry name" value="P-loop containing nucleotide triphosphate hydrolases"/>
    <property type="match status" value="1"/>
</dbReference>
<feature type="binding site" evidence="15">
    <location>
        <position position="32"/>
    </location>
    <ligand>
        <name>Mg(2+)</name>
        <dbReference type="ChEBI" id="CHEBI:18420"/>
        <label>2</label>
    </ligand>
</feature>
<keyword evidence="5 16" id="KW-0812">Transmembrane</keyword>
<keyword evidence="8 16" id="KW-0408">Iron</keyword>
<feature type="transmembrane region" description="Helical" evidence="16">
    <location>
        <begin position="577"/>
        <end position="597"/>
    </location>
</feature>
<gene>
    <name evidence="18" type="primary">feoB</name>
    <name evidence="18" type="ordered locus">CSE_04460</name>
</gene>
<evidence type="ECO:0000313" key="18">
    <source>
        <dbReference type="EMBL" id="BAL80572.1"/>
    </source>
</evidence>
<sequence>MKEAIAQERKTIRVALMGNPNSGKSTIFNALTGGHAHVGNWPGVTVEKKEGKLRFKDYEIICTDLPGTYSLTSFSIDERIARDFIIKEKPDVVIVIADATNLLRSLYLFVLVRELGANVVLDINMVDMIEGKIDINNKQMENLLKVPVVLTSAIKNEGIEDFKNAILKASTLGETPLRIDYGEDIEELIFEVENKLKSLATPLNRRFTALSLLQGDPQVIEEIKNNGFGDVIDFVAYKSSEFERNFKVDIEEKIIEYRYGYIESILKQSTKKLVSIDERLTLSDKIDRVVTNKYLGIPIFALFMYLTFELTFKIGGFFADYLDQFFSLLSGLIEKISLPPLLSSFISNGVISGIGSVLVFLPNIFLLFMFLSFLEDVGYMARAAFVIDKLMYVIGLPGRSFISLILGFGCNIPAIMSTRTIPEERDRLLTILINPFMSCSARLPVYIMFTSIFFTKSQGVVVFSLYALGIIVAIISAKFLKFAIPSLRGPISPLVMELPPYRLPSLRGILIHSWERSREFLRKAGTIIFAGVVVIWLLSTFPLNHGEGLEGSYLWRIGLFFAPILKPAGFGFYQASVALIFGIIAKELVVGTFGTLFGGEENIPLVLQKLFTPLSSFSFMVMSLLYIPCLATIGAIYRETGSIKWAVFSIIFSLIVGYSVAVLFYQVGSLIF</sequence>
<dbReference type="InterPro" id="IPR011640">
    <property type="entry name" value="Fe2_transport_prot_B_C"/>
</dbReference>
<dbReference type="SUPFAM" id="SSF52540">
    <property type="entry name" value="P-loop containing nucleoside triphosphate hydrolases"/>
    <property type="match status" value="1"/>
</dbReference>
<evidence type="ECO:0000256" key="1">
    <source>
        <dbReference type="ARBA" id="ARBA00004651"/>
    </source>
</evidence>
<dbReference type="InterPro" id="IPR041069">
    <property type="entry name" value="FeoB_Cyto"/>
</dbReference>
<dbReference type="GO" id="GO:0015093">
    <property type="term" value="F:ferrous iron transmembrane transporter activity"/>
    <property type="evidence" value="ECO:0007669"/>
    <property type="project" value="UniProtKB-UniRule"/>
</dbReference>
<evidence type="ECO:0000256" key="9">
    <source>
        <dbReference type="ARBA" id="ARBA00023065"/>
    </source>
</evidence>
<evidence type="ECO:0000256" key="15">
    <source>
        <dbReference type="PIRSR" id="PIRSR603373-2"/>
    </source>
</evidence>
<keyword evidence="10 14" id="KW-0342">GTP-binding</keyword>
<dbReference type="PRINTS" id="PR00326">
    <property type="entry name" value="GTP1OBG"/>
</dbReference>
<feature type="transmembrane region" description="Helical" evidence="16">
    <location>
        <begin position="617"/>
        <end position="638"/>
    </location>
</feature>
<evidence type="ECO:0000256" key="8">
    <source>
        <dbReference type="ARBA" id="ARBA00023004"/>
    </source>
</evidence>
<evidence type="ECO:0000256" key="3">
    <source>
        <dbReference type="ARBA" id="ARBA00022475"/>
    </source>
</evidence>
<dbReference type="AlphaFoldDB" id="A0A7U6JGP6"/>
<name>A0A7U6JGP6_CALEA</name>
<evidence type="ECO:0000256" key="6">
    <source>
        <dbReference type="ARBA" id="ARBA00022741"/>
    </source>
</evidence>
<evidence type="ECO:0000256" key="10">
    <source>
        <dbReference type="ARBA" id="ARBA00023134"/>
    </source>
</evidence>
<dbReference type="Pfam" id="PF07670">
    <property type="entry name" value="Gate"/>
    <property type="match status" value="2"/>
</dbReference>
<keyword evidence="2 16" id="KW-0813">Transport</keyword>
<dbReference type="InterPro" id="IPR011642">
    <property type="entry name" value="Gate_dom"/>
</dbReference>
<proteinExistence type="inferred from homology"/>
<dbReference type="Gene3D" id="1.10.287.1770">
    <property type="match status" value="1"/>
</dbReference>
<feature type="transmembrane region" description="Helical" evidence="16">
    <location>
        <begin position="460"/>
        <end position="480"/>
    </location>
</feature>
<evidence type="ECO:0000256" key="2">
    <source>
        <dbReference type="ARBA" id="ARBA00022448"/>
    </source>
</evidence>
<comment type="subcellular location">
    <subcellularLocation>
        <location evidence="16">Cell inner membrane</location>
        <topology evidence="16">Multi-pass membrane protein</topology>
    </subcellularLocation>
    <subcellularLocation>
        <location evidence="1">Cell membrane</location>
        <topology evidence="1">Multi-pass membrane protein</topology>
    </subcellularLocation>
</comment>
<feature type="binding site" evidence="14">
    <location>
        <begin position="124"/>
        <end position="127"/>
    </location>
    <ligand>
        <name>GTP</name>
        <dbReference type="ChEBI" id="CHEBI:37565"/>
        <label>1</label>
    </ligand>
</feature>
<feature type="transmembrane region" description="Helical" evidence="16">
    <location>
        <begin position="345"/>
        <end position="370"/>
    </location>
</feature>
<dbReference type="Proteomes" id="UP000004793">
    <property type="component" value="Chromosome"/>
</dbReference>
<evidence type="ECO:0000313" key="19">
    <source>
        <dbReference type="Proteomes" id="UP000004793"/>
    </source>
</evidence>
<dbReference type="Pfam" id="PF17910">
    <property type="entry name" value="FeoB_Cyto"/>
    <property type="match status" value="1"/>
</dbReference>
<evidence type="ECO:0000256" key="5">
    <source>
        <dbReference type="ARBA" id="ARBA00022692"/>
    </source>
</evidence>
<evidence type="ECO:0000256" key="14">
    <source>
        <dbReference type="PIRSR" id="PIRSR603373-1"/>
    </source>
</evidence>
<dbReference type="GO" id="GO:0046872">
    <property type="term" value="F:metal ion binding"/>
    <property type="evidence" value="ECO:0007669"/>
    <property type="project" value="UniProtKB-KW"/>
</dbReference>
<evidence type="ECO:0000259" key="17">
    <source>
        <dbReference type="PROSITE" id="PS51711"/>
    </source>
</evidence>
<feature type="transmembrane region" description="Helical" evidence="16">
    <location>
        <begin position="553"/>
        <end position="570"/>
    </location>
</feature>
<feature type="binding site" evidence="15">
    <location>
        <position position="29"/>
    </location>
    <ligand>
        <name>Mg(2+)</name>
        <dbReference type="ChEBI" id="CHEBI:18420"/>
        <label>2</label>
    </ligand>
</feature>
<organism evidence="18 19">
    <name type="scientific">Caldisericum exile (strain DSM 21853 / NBRC 104410 / AZM16c01)</name>
    <dbReference type="NCBI Taxonomy" id="511051"/>
    <lineage>
        <taxon>Bacteria</taxon>
        <taxon>Pseudomonadati</taxon>
        <taxon>Caldisericota/Cryosericota group</taxon>
        <taxon>Caldisericota</taxon>
        <taxon>Caldisericia</taxon>
        <taxon>Caldisericales</taxon>
        <taxon>Caldisericaceae</taxon>
        <taxon>Caldisericum</taxon>
    </lineage>
</organism>
<feature type="binding site" evidence="14">
    <location>
        <begin position="64"/>
        <end position="67"/>
    </location>
    <ligand>
        <name>GTP</name>
        <dbReference type="ChEBI" id="CHEBI:37565"/>
        <label>1</label>
    </ligand>
</feature>
<dbReference type="RefSeq" id="WP_014452978.1">
    <property type="nucleotide sequence ID" value="NC_017096.1"/>
</dbReference>
<dbReference type="Pfam" id="PF02421">
    <property type="entry name" value="FeoB_N"/>
    <property type="match status" value="1"/>
</dbReference>
<feature type="binding site" evidence="14">
    <location>
        <begin position="43"/>
        <end position="47"/>
    </location>
    <ligand>
        <name>GTP</name>
        <dbReference type="ChEBI" id="CHEBI:37565"/>
        <label>1</label>
    </ligand>
</feature>
<keyword evidence="19" id="KW-1185">Reference proteome</keyword>
<reference evidence="18 19" key="1">
    <citation type="submission" date="2011-01" db="EMBL/GenBank/DDBJ databases">
        <title>Whole genome sequence of Caldisericum exile AZM16c01.</title>
        <authorList>
            <person name="Narita-Yamada S."/>
            <person name="Kawakoshi A."/>
            <person name="Nakamura S."/>
            <person name="Sasagawa M."/>
            <person name="Fukada J."/>
            <person name="Sekine M."/>
            <person name="Kato Y."/>
            <person name="Fukai R."/>
            <person name="Sasaki K."/>
            <person name="Hanamaki A."/>
            <person name="Narita H."/>
            <person name="Konno Y."/>
            <person name="Mori K."/>
            <person name="Yamazaki S."/>
            <person name="Suzuki K."/>
            <person name="Fujita N."/>
        </authorList>
    </citation>
    <scope>NUCLEOTIDE SEQUENCE [LARGE SCALE GENOMIC DNA]</scope>
    <source>
        <strain evidence="19">DSM 21853 / NBRC 104410 / AZM16c01</strain>
    </source>
</reference>
<dbReference type="CDD" id="cd01879">
    <property type="entry name" value="FeoB"/>
    <property type="match status" value="1"/>
</dbReference>
<dbReference type="OrthoDB" id="9809127at2"/>
<feature type="binding site" evidence="15">
    <location>
        <position position="33"/>
    </location>
    <ligand>
        <name>Mg(2+)</name>
        <dbReference type="ChEBI" id="CHEBI:18420"/>
        <label>2</label>
    </ligand>
</feature>
<comment type="function">
    <text evidence="16">Probable transporter of a GTP-driven Fe(2+) uptake system.</text>
</comment>
<feature type="transmembrane region" description="Helical" evidence="16">
    <location>
        <begin position="428"/>
        <end position="454"/>
    </location>
</feature>